<keyword evidence="2" id="KW-1185">Reference proteome</keyword>
<accession>A0AAD5T149</accession>
<proteinExistence type="predicted"/>
<comment type="caution">
    <text evidence="1">The sequence shown here is derived from an EMBL/GenBank/DDBJ whole genome shotgun (WGS) entry which is preliminary data.</text>
</comment>
<reference evidence="1" key="1">
    <citation type="submission" date="2020-05" db="EMBL/GenBank/DDBJ databases">
        <title>Phylogenomic resolution of chytrid fungi.</title>
        <authorList>
            <person name="Stajich J.E."/>
            <person name="Amses K."/>
            <person name="Simmons R."/>
            <person name="Seto K."/>
            <person name="Myers J."/>
            <person name="Bonds A."/>
            <person name="Quandt C.A."/>
            <person name="Barry K."/>
            <person name="Liu P."/>
            <person name="Grigoriev I."/>
            <person name="Longcore J.E."/>
            <person name="James T.Y."/>
        </authorList>
    </citation>
    <scope>NUCLEOTIDE SEQUENCE</scope>
    <source>
        <strain evidence="1">JEL0513</strain>
    </source>
</reference>
<gene>
    <name evidence="1" type="ORF">HK100_000455</name>
</gene>
<evidence type="ECO:0000313" key="2">
    <source>
        <dbReference type="Proteomes" id="UP001211907"/>
    </source>
</evidence>
<name>A0AAD5T149_9FUNG</name>
<dbReference type="EMBL" id="JADGJH010001091">
    <property type="protein sequence ID" value="KAJ3119160.1"/>
    <property type="molecule type" value="Genomic_DNA"/>
</dbReference>
<dbReference type="Proteomes" id="UP001211907">
    <property type="component" value="Unassembled WGS sequence"/>
</dbReference>
<sequence length="1489" mass="168049">MTIETAFLQKFDRNHKISILGKNGEPRTYFSTEIFFKHEYFTKPISKIFTTDEKGIVDLGTLDGIVGLALKIGDTPEKVWDLSQIIIKNGEDALSSVLIDRKQTRPDIICEEGVEILIPLNASAEYIKRTGNVWDFVQRSEDGERGILSARDAVEFKSTSAETCDVIIRNLKEGIYTLNIIGAETKIIIKKESPLASTFQNEFREGSSKIESKSVIPCKLGVYPRSSAQTLKPVHISSIAKSISPNAPGFHLKLSDNDFGRFPVTGKFEPVHIQSSLLTSGYSQTQTLQADLEYVLKRRAHLATGGRSVMGNTLERPIVLLDSWKIRDTSLLSNQLDGIVEAQSYMPALSSATIPKLAPNFLKLACVSAEPYKFGMSSKRKRSTKSMKTVSKNIDFSVTQASDFSNYDFLAKTGSTLFNLKPDADGVVFVPVNENIKCEISFLVVDSILCTVSKVQIDGGDELNYTETAIKPSWPIESAISEILEVSPLPAGIILNISLGADYAVISDISQLYSLAESLNKTQQILSTFRFITNWSNIPYKTRLALFSEYSCHELNFFETVVKPHIASKSTKSFIDHFLLDDAATCLRAVENISVSWIKMNTVERILFGWLMCQKNNTTYTHAIEIVKNWANDCFRSQCLSSPHLLKKHENIERVFSILKNSNEEKQFNEEASDSAMNFENDEDGYDSLGEHDRSGVYHRVGARRSREVEHESVYFEPPPQTNEFGERHYWNSRGHSKNLNMNHFWHDFSNWAFNSEKKEFLSNNVDDFLTGDFTEIMFGIAISGVGFKPSNVTRPFETQKIDVNTIAISSAAPSVVYHKEFKESDSRLVPSILCNIQYFDPENSQTQDEETREMIPRYIDPKKAKFLSGKVYGMEMTLTNTMAVGYNASALVSIPSGSLAVKCFAVKKHNFTLKPFTTAESHFHFYFPAAGEYWQFPIHVSDRKNFVVASSPAFKLSVLETIEKSMLVDAEGGITWSYISEHGSNAEVLDWLKTNEDRFEVSMASKILFRCGSDEAFWQRALEFWRSRGAYYDPLWAFGMKFHHRKSILEWLMQRKPTDLPYIKFDEIVLDNYETGLTEVVSYWPLVNARAHEIGQRSRVNNKEFMETYKFFIGYLINKPVNSYSCLDHVSLICYLLLQDRFGEALVRFKYLQAEIASSNVTPDLPVQIDYLAAWFDFLDDKSGAKLEIARSIAVKYKDYPVKQWNELFAAVLSRTNEYNELYNNSVSVADVDNPKIPLSINTESALSFNIIAGESGALGLIKFAFNNIKKCFVQFHTLNLEMEFSSRPFTTAARFKGFNPVSNIADANIPIVFTKSQQTMEVEFPAGSGELTVEVPNNIKRGNVAVEVFALNGTISQTRVSSDTKLTCMFGEKKGVVQILRSERQCSASVDEEWALSSSNNSDDFLNVKLLASRRLKPVGSVYVKVYARLQDSREIFYKDGYSDLLGRFEYVSLSNSAILTEVKMFAILISSEEYGDAVYTAKPPKV</sequence>
<organism evidence="1 2">
    <name type="scientific">Physocladia obscura</name>
    <dbReference type="NCBI Taxonomy" id="109957"/>
    <lineage>
        <taxon>Eukaryota</taxon>
        <taxon>Fungi</taxon>
        <taxon>Fungi incertae sedis</taxon>
        <taxon>Chytridiomycota</taxon>
        <taxon>Chytridiomycota incertae sedis</taxon>
        <taxon>Chytridiomycetes</taxon>
        <taxon>Chytridiales</taxon>
        <taxon>Chytriomycetaceae</taxon>
        <taxon>Physocladia</taxon>
    </lineage>
</organism>
<evidence type="ECO:0000313" key="1">
    <source>
        <dbReference type="EMBL" id="KAJ3119160.1"/>
    </source>
</evidence>
<protein>
    <submittedName>
        <fullName evidence="1">Uncharacterized protein</fullName>
    </submittedName>
</protein>